<evidence type="ECO:0000256" key="1">
    <source>
        <dbReference type="SAM" id="MobiDB-lite"/>
    </source>
</evidence>
<accession>A0A2B7WYQ7</accession>
<feature type="compositionally biased region" description="Polar residues" evidence="1">
    <location>
        <begin position="19"/>
        <end position="34"/>
    </location>
</feature>
<evidence type="ECO:0008006" key="4">
    <source>
        <dbReference type="Google" id="ProtNLM"/>
    </source>
</evidence>
<organism evidence="2 3">
    <name type="scientific">Polytolypa hystricis (strain UAMH7299)</name>
    <dbReference type="NCBI Taxonomy" id="1447883"/>
    <lineage>
        <taxon>Eukaryota</taxon>
        <taxon>Fungi</taxon>
        <taxon>Dikarya</taxon>
        <taxon>Ascomycota</taxon>
        <taxon>Pezizomycotina</taxon>
        <taxon>Eurotiomycetes</taxon>
        <taxon>Eurotiomycetidae</taxon>
        <taxon>Onygenales</taxon>
        <taxon>Onygenales incertae sedis</taxon>
        <taxon>Polytolypa</taxon>
    </lineage>
</organism>
<protein>
    <recommendedName>
        <fullName evidence="4">C2H2-type domain-containing protein</fullName>
    </recommendedName>
</protein>
<feature type="region of interest" description="Disordered" evidence="1">
    <location>
        <begin position="265"/>
        <end position="300"/>
    </location>
</feature>
<keyword evidence="3" id="KW-1185">Reference proteome</keyword>
<evidence type="ECO:0000313" key="2">
    <source>
        <dbReference type="EMBL" id="PGH01703.1"/>
    </source>
</evidence>
<feature type="region of interest" description="Disordered" evidence="1">
    <location>
        <begin position="140"/>
        <end position="218"/>
    </location>
</feature>
<dbReference type="Gene3D" id="3.30.160.60">
    <property type="entry name" value="Classic Zinc Finger"/>
    <property type="match status" value="1"/>
</dbReference>
<dbReference type="EMBL" id="PDNA01000233">
    <property type="protein sequence ID" value="PGH01703.1"/>
    <property type="molecule type" value="Genomic_DNA"/>
</dbReference>
<evidence type="ECO:0000313" key="3">
    <source>
        <dbReference type="Proteomes" id="UP000224634"/>
    </source>
</evidence>
<feature type="compositionally biased region" description="Low complexity" evidence="1">
    <location>
        <begin position="283"/>
        <end position="298"/>
    </location>
</feature>
<dbReference type="AlphaFoldDB" id="A0A2B7WYQ7"/>
<dbReference type="OrthoDB" id="5366256at2759"/>
<sequence>MIPRQRSRSARRDQRVSSTASELQNLSLGSQTPSPSLPAQHPLPEFPAIPSELHQDDGQLQGSWPSSQMIAAINTRTSSNPFTLSDPNTEVVYGNFTTRPEQFSAGIMSAFDYNTPPTALGQQQHIYSGHMYPQVSAYPQESLPSMPAHGYHPSYDSQIPQQPGLAPGSTMHLPSLPSSHYPVQQHERSTTPNRRVSPRVSRPSSRQDEYLPQGIPQSLVESYASIPSDSPSTSYMNIPVQGPTSHPYSAVSPLYNPSNASYSAPRQYYSTTPDPNLPPTSSPPELLSSSYGLSPGPDDQVRVVNSRPKPQCWDHGCNGREFSTFSNLLRHQREKAGTAAKCECPHCGTVFTRTTARNGHLAQGKCKAKRDAQASIKQ</sequence>
<feature type="region of interest" description="Disordered" evidence="1">
    <location>
        <begin position="1"/>
        <end position="63"/>
    </location>
</feature>
<comment type="caution">
    <text evidence="2">The sequence shown here is derived from an EMBL/GenBank/DDBJ whole genome shotgun (WGS) entry which is preliminary data.</text>
</comment>
<proteinExistence type="predicted"/>
<reference evidence="2 3" key="1">
    <citation type="submission" date="2017-10" db="EMBL/GenBank/DDBJ databases">
        <title>Comparative genomics in systemic dimorphic fungi from Ajellomycetaceae.</title>
        <authorList>
            <person name="Munoz J.F."/>
            <person name="Mcewen J.G."/>
            <person name="Clay O.K."/>
            <person name="Cuomo C.A."/>
        </authorList>
    </citation>
    <scope>NUCLEOTIDE SEQUENCE [LARGE SCALE GENOMIC DNA]</scope>
    <source>
        <strain evidence="2 3">UAMH7299</strain>
    </source>
</reference>
<name>A0A2B7WYQ7_POLH7</name>
<feature type="compositionally biased region" description="Low complexity" evidence="1">
    <location>
        <begin position="194"/>
        <end position="204"/>
    </location>
</feature>
<gene>
    <name evidence="2" type="ORF">AJ80_08970</name>
</gene>
<dbReference type="Proteomes" id="UP000224634">
    <property type="component" value="Unassembled WGS sequence"/>
</dbReference>